<evidence type="ECO:0000313" key="2">
    <source>
        <dbReference type="EMBL" id="MCK2220122.1"/>
    </source>
</evidence>
<evidence type="ECO:0000313" key="3">
    <source>
        <dbReference type="Proteomes" id="UP001317259"/>
    </source>
</evidence>
<name>A0ABT0G677_9ACTN</name>
<dbReference type="RefSeq" id="WP_247815674.1">
    <property type="nucleotide sequence ID" value="NZ_JAKRKC020000002.1"/>
</dbReference>
<feature type="compositionally biased region" description="Basic and acidic residues" evidence="1">
    <location>
        <begin position="25"/>
        <end position="38"/>
    </location>
</feature>
<feature type="region of interest" description="Disordered" evidence="1">
    <location>
        <begin position="65"/>
        <end position="109"/>
    </location>
</feature>
<feature type="region of interest" description="Disordered" evidence="1">
    <location>
        <begin position="1"/>
        <end position="51"/>
    </location>
</feature>
<protein>
    <submittedName>
        <fullName evidence="2">Uncharacterized protein</fullName>
    </submittedName>
</protein>
<proteinExistence type="predicted"/>
<keyword evidence="3" id="KW-1185">Reference proteome</keyword>
<gene>
    <name evidence="2" type="ORF">MF672_040950</name>
</gene>
<accession>A0ABT0G677</accession>
<sequence length="109" mass="10947">MQRAAQQRQEGGERRLPPVQPPGGHHGDDGVRGRHAELRPQPAAPGEVAGVLVVGEGRGGVQAEQAMHAVLGGEGGHDQRPQGAPAAGQHVGPGRGQGGGGGEDRQADA</sequence>
<reference evidence="2 3" key="1">
    <citation type="submission" date="2022-04" db="EMBL/GenBank/DDBJ databases">
        <title>Genome draft of Actinomadura sp. ATCC 31491.</title>
        <authorList>
            <person name="Shi X."/>
            <person name="Du Y."/>
        </authorList>
    </citation>
    <scope>NUCLEOTIDE SEQUENCE [LARGE SCALE GENOMIC DNA]</scope>
    <source>
        <strain evidence="2 3">ATCC 31491</strain>
    </source>
</reference>
<dbReference type="Proteomes" id="UP001317259">
    <property type="component" value="Unassembled WGS sequence"/>
</dbReference>
<comment type="caution">
    <text evidence="2">The sequence shown here is derived from an EMBL/GenBank/DDBJ whole genome shotgun (WGS) entry which is preliminary data.</text>
</comment>
<evidence type="ECO:0000256" key="1">
    <source>
        <dbReference type="SAM" id="MobiDB-lite"/>
    </source>
</evidence>
<feature type="compositionally biased region" description="Gly residues" evidence="1">
    <location>
        <begin position="91"/>
        <end position="101"/>
    </location>
</feature>
<dbReference type="EMBL" id="JAKRKC020000002">
    <property type="protein sequence ID" value="MCK2220122.1"/>
    <property type="molecule type" value="Genomic_DNA"/>
</dbReference>
<organism evidence="2 3">
    <name type="scientific">Actinomadura luzonensis</name>
    <dbReference type="NCBI Taxonomy" id="2805427"/>
    <lineage>
        <taxon>Bacteria</taxon>
        <taxon>Bacillati</taxon>
        <taxon>Actinomycetota</taxon>
        <taxon>Actinomycetes</taxon>
        <taxon>Streptosporangiales</taxon>
        <taxon>Thermomonosporaceae</taxon>
        <taxon>Actinomadura</taxon>
    </lineage>
</organism>